<feature type="transmembrane region" description="Helical" evidence="7">
    <location>
        <begin position="492"/>
        <end position="514"/>
    </location>
</feature>
<gene>
    <name evidence="9" type="ORF">MKK02DRAFT_37935</name>
</gene>
<feature type="domain" description="Amino acid transporter transmembrane" evidence="8">
    <location>
        <begin position="151"/>
        <end position="512"/>
    </location>
</feature>
<feature type="transmembrane region" description="Helical" evidence="7">
    <location>
        <begin position="255"/>
        <end position="278"/>
    </location>
</feature>
<feature type="region of interest" description="Disordered" evidence="6">
    <location>
        <begin position="91"/>
        <end position="131"/>
    </location>
</feature>
<keyword evidence="4 7" id="KW-1133">Transmembrane helix</keyword>
<evidence type="ECO:0000256" key="2">
    <source>
        <dbReference type="ARBA" id="ARBA00008066"/>
    </source>
</evidence>
<protein>
    <submittedName>
        <fullName evidence="9">Transmembrane amino acid transporter protein-domain-containing protein</fullName>
    </submittedName>
</protein>
<feature type="transmembrane region" description="Helical" evidence="7">
    <location>
        <begin position="466"/>
        <end position="486"/>
    </location>
</feature>
<dbReference type="Proteomes" id="UP001164286">
    <property type="component" value="Unassembled WGS sequence"/>
</dbReference>
<keyword evidence="10" id="KW-1185">Reference proteome</keyword>
<organism evidence="9 10">
    <name type="scientific">Dioszegia hungarica</name>
    <dbReference type="NCBI Taxonomy" id="4972"/>
    <lineage>
        <taxon>Eukaryota</taxon>
        <taxon>Fungi</taxon>
        <taxon>Dikarya</taxon>
        <taxon>Basidiomycota</taxon>
        <taxon>Agaricomycotina</taxon>
        <taxon>Tremellomycetes</taxon>
        <taxon>Tremellales</taxon>
        <taxon>Bulleribasidiaceae</taxon>
        <taxon>Dioszegia</taxon>
    </lineage>
</organism>
<evidence type="ECO:0000313" key="9">
    <source>
        <dbReference type="EMBL" id="KAI9634403.1"/>
    </source>
</evidence>
<keyword evidence="5 7" id="KW-0472">Membrane</keyword>
<accession>A0AA38H5R7</accession>
<evidence type="ECO:0000256" key="7">
    <source>
        <dbReference type="SAM" id="Phobius"/>
    </source>
</evidence>
<evidence type="ECO:0000259" key="8">
    <source>
        <dbReference type="Pfam" id="PF01490"/>
    </source>
</evidence>
<evidence type="ECO:0000313" key="10">
    <source>
        <dbReference type="Proteomes" id="UP001164286"/>
    </source>
</evidence>
<comment type="similarity">
    <text evidence="2">Belongs to the amino acid/polyamine transporter 2 family.</text>
</comment>
<feature type="transmembrane region" description="Helical" evidence="7">
    <location>
        <begin position="231"/>
        <end position="249"/>
    </location>
</feature>
<evidence type="ECO:0000256" key="1">
    <source>
        <dbReference type="ARBA" id="ARBA00004141"/>
    </source>
</evidence>
<proteinExistence type="inferred from homology"/>
<keyword evidence="3 7" id="KW-0812">Transmembrane</keyword>
<dbReference type="EMBL" id="JAKWFO010000007">
    <property type="protein sequence ID" value="KAI9634403.1"/>
    <property type="molecule type" value="Genomic_DNA"/>
</dbReference>
<comment type="caution">
    <text evidence="9">The sequence shown here is derived from an EMBL/GenBank/DDBJ whole genome shotgun (WGS) entry which is preliminary data.</text>
</comment>
<evidence type="ECO:0000256" key="3">
    <source>
        <dbReference type="ARBA" id="ARBA00022692"/>
    </source>
</evidence>
<evidence type="ECO:0000256" key="5">
    <source>
        <dbReference type="ARBA" id="ARBA00023136"/>
    </source>
</evidence>
<dbReference type="AlphaFoldDB" id="A0AA38H5R7"/>
<feature type="transmembrane region" description="Helical" evidence="7">
    <location>
        <begin position="342"/>
        <end position="363"/>
    </location>
</feature>
<dbReference type="Pfam" id="PF01490">
    <property type="entry name" value="Aa_trans"/>
    <property type="match status" value="1"/>
</dbReference>
<dbReference type="GeneID" id="77729052"/>
<dbReference type="RefSeq" id="XP_052944180.1">
    <property type="nucleotide sequence ID" value="XM_053089847.1"/>
</dbReference>
<feature type="transmembrane region" description="Helical" evidence="7">
    <location>
        <begin position="375"/>
        <end position="400"/>
    </location>
</feature>
<dbReference type="PANTHER" id="PTHR22950">
    <property type="entry name" value="AMINO ACID TRANSPORTER"/>
    <property type="match status" value="1"/>
</dbReference>
<comment type="subcellular location">
    <subcellularLocation>
        <location evidence="1">Membrane</location>
        <topology evidence="1">Multi-pass membrane protein</topology>
    </subcellularLocation>
</comment>
<sequence length="605" mass="67651">MELVPNSHVMGQQGLDPANPLTEKQQVVQMRDNDLIDLTINTQPLEVYMYYAAIEREREDNDTRPVPDGPWGVLIKTLTGRKDKICSVDTPNYDAPMPSHIDAEREASPSRTGNEKKRKASDGATLVGTGPVDAASQSERRLAYRALRTASWQAVFYLITTDVLGFSSAPQAFSQLGYGPGVLVYTFFYLLAFFAGQVIWRLYMSMDSERFPVKCYGDLGERTFGRPVRHLFNILQSLQIIFNVAILLIGEGRKLASIINYQLCYIVLTILFMLVGLVAGQIRSLRGFSWFTNVNVWLSIIVMILTMVGTGLFDPVPSQSGHVDLSEPIMRAGWVPTYTVGWYQQVSGVQLAVFSYGGAMIFTEFMAEMRRPRDFWKAAFGAQFFIYIIYMFFGLFVYSYQGQYTGIIPALNFANRALSLVTNIISLVTTVIASVLYGNIGVKVLYENVLKPYCRAPEMMTPRGRWAWALAVCGYWIIAWVLGSAIPNVTALATLIGAAFILQFSFTFPPLLLVGHWMQKDAIAGDRPWEPGMVPGSNRVDTWKQASRWRRGFKPYWYIKTFLILLVLAAIALAGLGIYSGVEEAIAAYQAKTATAFSCRAPNQP</sequence>
<feature type="transmembrane region" description="Helical" evidence="7">
    <location>
        <begin position="150"/>
        <end position="170"/>
    </location>
</feature>
<feature type="transmembrane region" description="Helical" evidence="7">
    <location>
        <begin position="420"/>
        <end position="446"/>
    </location>
</feature>
<evidence type="ECO:0000256" key="4">
    <source>
        <dbReference type="ARBA" id="ARBA00022989"/>
    </source>
</evidence>
<feature type="transmembrane region" description="Helical" evidence="7">
    <location>
        <begin position="290"/>
        <end position="313"/>
    </location>
</feature>
<reference evidence="9" key="1">
    <citation type="journal article" date="2022" name="G3 (Bethesda)">
        <title>High quality genome of the basidiomycete yeast Dioszegia hungarica PDD-24b-2 isolated from cloud water.</title>
        <authorList>
            <person name="Jarrige D."/>
            <person name="Haridas S."/>
            <person name="Bleykasten-Grosshans C."/>
            <person name="Joly M."/>
            <person name="Nadalig T."/>
            <person name="Sancelme M."/>
            <person name="Vuilleumier S."/>
            <person name="Grigoriev I.V."/>
            <person name="Amato P."/>
            <person name="Bringel F."/>
        </authorList>
    </citation>
    <scope>NUCLEOTIDE SEQUENCE</scope>
    <source>
        <strain evidence="9">PDD-24b-2</strain>
    </source>
</reference>
<feature type="transmembrane region" description="Helical" evidence="7">
    <location>
        <begin position="557"/>
        <end position="579"/>
    </location>
</feature>
<name>A0AA38H5R7_9TREE</name>
<evidence type="ECO:0000256" key="6">
    <source>
        <dbReference type="SAM" id="MobiDB-lite"/>
    </source>
</evidence>
<dbReference type="GO" id="GO:0015179">
    <property type="term" value="F:L-amino acid transmembrane transporter activity"/>
    <property type="evidence" value="ECO:0007669"/>
    <property type="project" value="TreeGrafter"/>
</dbReference>
<dbReference type="PANTHER" id="PTHR22950:SF461">
    <property type="entry name" value="AMINO ACID TRANSPORTER TRANSMEMBRANE DOMAIN-CONTAINING PROTEIN"/>
    <property type="match status" value="1"/>
</dbReference>
<feature type="transmembrane region" description="Helical" evidence="7">
    <location>
        <begin position="182"/>
        <end position="203"/>
    </location>
</feature>
<dbReference type="GO" id="GO:0016020">
    <property type="term" value="C:membrane"/>
    <property type="evidence" value="ECO:0007669"/>
    <property type="project" value="UniProtKB-SubCell"/>
</dbReference>
<dbReference type="InterPro" id="IPR013057">
    <property type="entry name" value="AA_transpt_TM"/>
</dbReference>